<gene>
    <name evidence="1" type="ORF">RJ640_023842</name>
</gene>
<protein>
    <submittedName>
        <fullName evidence="1">Uncharacterized protein</fullName>
    </submittedName>
</protein>
<comment type="caution">
    <text evidence="1">The sequence shown here is derived from an EMBL/GenBank/DDBJ whole genome shotgun (WGS) entry which is preliminary data.</text>
</comment>
<organism evidence="1 2">
    <name type="scientific">Escallonia rubra</name>
    <dbReference type="NCBI Taxonomy" id="112253"/>
    <lineage>
        <taxon>Eukaryota</taxon>
        <taxon>Viridiplantae</taxon>
        <taxon>Streptophyta</taxon>
        <taxon>Embryophyta</taxon>
        <taxon>Tracheophyta</taxon>
        <taxon>Spermatophyta</taxon>
        <taxon>Magnoliopsida</taxon>
        <taxon>eudicotyledons</taxon>
        <taxon>Gunneridae</taxon>
        <taxon>Pentapetalae</taxon>
        <taxon>asterids</taxon>
        <taxon>campanulids</taxon>
        <taxon>Escalloniales</taxon>
        <taxon>Escalloniaceae</taxon>
        <taxon>Escallonia</taxon>
    </lineage>
</organism>
<evidence type="ECO:0000313" key="1">
    <source>
        <dbReference type="EMBL" id="KAK2988093.1"/>
    </source>
</evidence>
<name>A0AA88UNX1_9ASTE</name>
<reference evidence="1" key="1">
    <citation type="submission" date="2022-12" db="EMBL/GenBank/DDBJ databases">
        <title>Draft genome assemblies for two species of Escallonia (Escalloniales).</title>
        <authorList>
            <person name="Chanderbali A."/>
            <person name="Dervinis C."/>
            <person name="Anghel I."/>
            <person name="Soltis D."/>
            <person name="Soltis P."/>
            <person name="Zapata F."/>
        </authorList>
    </citation>
    <scope>NUCLEOTIDE SEQUENCE</scope>
    <source>
        <strain evidence="1">UCBG92.1500</strain>
        <tissue evidence="1">Leaf</tissue>
    </source>
</reference>
<dbReference type="SUPFAM" id="SSF53335">
    <property type="entry name" value="S-adenosyl-L-methionine-dependent methyltransferases"/>
    <property type="match status" value="1"/>
</dbReference>
<accession>A0AA88UNX1</accession>
<evidence type="ECO:0000313" key="2">
    <source>
        <dbReference type="Proteomes" id="UP001187471"/>
    </source>
</evidence>
<proteinExistence type="predicted"/>
<dbReference type="InterPro" id="IPR029063">
    <property type="entry name" value="SAM-dependent_MTases_sf"/>
</dbReference>
<dbReference type="Gene3D" id="3.40.50.150">
    <property type="entry name" value="Vaccinia Virus protein VP39"/>
    <property type="match status" value="1"/>
</dbReference>
<sequence length="132" mass="14038">MGVRETEVAGKTLVISETEDVYDPATGRALTGSWLWDSSILLSEWLTRLDFDFRGKTVLELGAGGTGLPGLTAAMLGASRVILTDVEPLLGGLKGNVEANGLGDRVEVCEVVWGSDEIPSQLSEVGGVDWWC</sequence>
<dbReference type="EMBL" id="JAVXUO010000913">
    <property type="protein sequence ID" value="KAK2988093.1"/>
    <property type="molecule type" value="Genomic_DNA"/>
</dbReference>
<dbReference type="Proteomes" id="UP001187471">
    <property type="component" value="Unassembled WGS sequence"/>
</dbReference>
<dbReference type="AlphaFoldDB" id="A0AA88UNX1"/>
<keyword evidence="2" id="KW-1185">Reference proteome</keyword>
<dbReference type="PANTHER" id="PTHR14614">
    <property type="entry name" value="HEPATOCELLULAR CARCINOMA-ASSOCIATED ANTIGEN"/>
    <property type="match status" value="1"/>
</dbReference>
<dbReference type="InterPro" id="IPR019410">
    <property type="entry name" value="Methyltransf_16"/>
</dbReference>
<dbReference type="Pfam" id="PF10294">
    <property type="entry name" value="Methyltransf_16"/>
    <property type="match status" value="1"/>
</dbReference>
<dbReference type="PANTHER" id="PTHR14614:SF123">
    <property type="entry name" value="OS04G0645500 PROTEIN"/>
    <property type="match status" value="1"/>
</dbReference>